<evidence type="ECO:0000313" key="1">
    <source>
        <dbReference type="EMBL" id="OGG66347.1"/>
    </source>
</evidence>
<accession>A0A1F6DYC8</accession>
<dbReference type="Proteomes" id="UP000177652">
    <property type="component" value="Unassembled WGS sequence"/>
</dbReference>
<comment type="caution">
    <text evidence="1">The sequence shown here is derived from an EMBL/GenBank/DDBJ whole genome shotgun (WGS) entry which is preliminary data.</text>
</comment>
<evidence type="ECO:0008006" key="3">
    <source>
        <dbReference type="Google" id="ProtNLM"/>
    </source>
</evidence>
<dbReference type="STRING" id="1798497.A3D71_00195"/>
<dbReference type="EMBL" id="MFLK01000011">
    <property type="protein sequence ID" value="OGG66347.1"/>
    <property type="molecule type" value="Genomic_DNA"/>
</dbReference>
<gene>
    <name evidence="1" type="ORF">A3D71_00195</name>
</gene>
<name>A0A1F6DYC8_9BACT</name>
<proteinExistence type="predicted"/>
<organism evidence="1 2">
    <name type="scientific">Candidatus Kaiserbacteria bacterium RIFCSPHIGHO2_02_FULL_55_20</name>
    <dbReference type="NCBI Taxonomy" id="1798497"/>
    <lineage>
        <taxon>Bacteria</taxon>
        <taxon>Candidatus Kaiseribacteriota</taxon>
    </lineage>
</organism>
<protein>
    <recommendedName>
        <fullName evidence="3">Addiction module toxin RelE</fullName>
    </recommendedName>
</protein>
<reference evidence="1 2" key="1">
    <citation type="journal article" date="2016" name="Nat. Commun.">
        <title>Thousands of microbial genomes shed light on interconnected biogeochemical processes in an aquifer system.</title>
        <authorList>
            <person name="Anantharaman K."/>
            <person name="Brown C.T."/>
            <person name="Hug L.A."/>
            <person name="Sharon I."/>
            <person name="Castelle C.J."/>
            <person name="Probst A.J."/>
            <person name="Thomas B.C."/>
            <person name="Singh A."/>
            <person name="Wilkins M.J."/>
            <person name="Karaoz U."/>
            <person name="Brodie E.L."/>
            <person name="Williams K.H."/>
            <person name="Hubbard S.S."/>
            <person name="Banfield J.F."/>
        </authorList>
    </citation>
    <scope>NUCLEOTIDE SEQUENCE [LARGE SCALE GENOMIC DNA]</scope>
</reference>
<sequence length="117" mass="14060">MELRYKRGSLDEFEAYLRWYEDVFCDLFSDTGLRDELKIIQEHRDRAAHLKVEIIRAVHDHVVEEPVLGRKKKGKFYELCFYAGHRLVVVCYSDDRKSNIRWIESILLGQKRRDESL</sequence>
<evidence type="ECO:0000313" key="2">
    <source>
        <dbReference type="Proteomes" id="UP000177652"/>
    </source>
</evidence>
<dbReference type="AlphaFoldDB" id="A0A1F6DYC8"/>